<gene>
    <name evidence="3" type="ORF">GCM10011399_24710</name>
</gene>
<dbReference type="Gene3D" id="1.10.3360.10">
    <property type="entry name" value="VPA0735-like domain"/>
    <property type="match status" value="1"/>
</dbReference>
<dbReference type="RefSeq" id="WP_188678695.1">
    <property type="nucleotide sequence ID" value="NZ_BMGP01000004.1"/>
</dbReference>
<dbReference type="PANTHER" id="PTHR36509:SF3">
    <property type="entry name" value="SIGNAL PEPTIDE PROTEIN"/>
    <property type="match status" value="1"/>
</dbReference>
<evidence type="ECO:0000259" key="2">
    <source>
        <dbReference type="Pfam" id="PF06863"/>
    </source>
</evidence>
<protein>
    <recommendedName>
        <fullName evidence="5">DUF1254 domain-containing protein</fullName>
    </recommendedName>
</protein>
<evidence type="ECO:0008006" key="5">
    <source>
        <dbReference type="Google" id="ProtNLM"/>
    </source>
</evidence>
<dbReference type="AlphaFoldDB" id="A0A917B8K9"/>
<dbReference type="InterPro" id="IPR037050">
    <property type="entry name" value="DUF1254_sf"/>
</dbReference>
<dbReference type="EMBL" id="BMGP01000004">
    <property type="protein sequence ID" value="GGF30531.1"/>
    <property type="molecule type" value="Genomic_DNA"/>
</dbReference>
<evidence type="ECO:0000313" key="4">
    <source>
        <dbReference type="Proteomes" id="UP000598775"/>
    </source>
</evidence>
<proteinExistence type="predicted"/>
<feature type="domain" description="DUF1214" evidence="1">
    <location>
        <begin position="343"/>
        <end position="447"/>
    </location>
</feature>
<dbReference type="InterPro" id="IPR037049">
    <property type="entry name" value="DUF1214_C_sf"/>
</dbReference>
<dbReference type="InterPro" id="IPR010621">
    <property type="entry name" value="DUF1214"/>
</dbReference>
<dbReference type="Pfam" id="PF06863">
    <property type="entry name" value="DUF1254"/>
    <property type="match status" value="1"/>
</dbReference>
<accession>A0A917B8K9</accession>
<dbReference type="Proteomes" id="UP000598775">
    <property type="component" value="Unassembled WGS sequence"/>
</dbReference>
<dbReference type="Gene3D" id="2.60.40.1610">
    <property type="entry name" value="Domain of unknown function DUF1254"/>
    <property type="match status" value="1"/>
</dbReference>
<evidence type="ECO:0000259" key="1">
    <source>
        <dbReference type="Pfam" id="PF06742"/>
    </source>
</evidence>
<dbReference type="InterPro" id="IPR010679">
    <property type="entry name" value="DUF1254"/>
</dbReference>
<organism evidence="3 4">
    <name type="scientific">Subtercola lobariae</name>
    <dbReference type="NCBI Taxonomy" id="1588641"/>
    <lineage>
        <taxon>Bacteria</taxon>
        <taxon>Bacillati</taxon>
        <taxon>Actinomycetota</taxon>
        <taxon>Actinomycetes</taxon>
        <taxon>Micrococcales</taxon>
        <taxon>Microbacteriaceae</taxon>
        <taxon>Subtercola</taxon>
    </lineage>
</organism>
<name>A0A917B8K9_9MICO</name>
<feature type="domain" description="DUF1254" evidence="2">
    <location>
        <begin position="64"/>
        <end position="184"/>
    </location>
</feature>
<reference evidence="3 4" key="1">
    <citation type="journal article" date="2014" name="Int. J. Syst. Evol. Microbiol.">
        <title>Complete genome sequence of Corynebacterium casei LMG S-19264T (=DSM 44701T), isolated from a smear-ripened cheese.</title>
        <authorList>
            <consortium name="US DOE Joint Genome Institute (JGI-PGF)"/>
            <person name="Walter F."/>
            <person name="Albersmeier A."/>
            <person name="Kalinowski J."/>
            <person name="Ruckert C."/>
        </authorList>
    </citation>
    <scope>NUCLEOTIDE SEQUENCE [LARGE SCALE GENOMIC DNA]</scope>
    <source>
        <strain evidence="3 4">CGMCC 1.12976</strain>
    </source>
</reference>
<sequence>MHKRWADLVNAPFEGGYPTPEATELLREEALFQRAVQLYDWALPAVALESMRVACETAFGGGSNTIVRWRRIGPETLAVTSNPDVSYAFVWLDLKTDGPTVVDAAPQLQGLIDDAWQRPITDIGAAGPDHGQGGKFLIVPPGYTEPLPEGYFVCHSKTYRVFVFLRGFFTADSPDAGLAQIDQTQIYPLHSSEQATMNLVNGAGTPLPALPATDASYFDRLADIIDYEPAEREAFTMRGFAASLGIIQGIPFTPDANRRELLDTAARVGDKIGAAVSFGPSDDIRVWPERRWTSNMVPGPHVTSDPEFNAATYQDFDGMLTFFYSAFSTSNAMFLAMPGKGSQYAGCFFDANGDRLLGQTTYTLHIPADVPVANYWSLVLYDAETRCLIDTGAALPSIASNSALKLNSDGSADLHFGPTPPEGEPNWIQTVAGRGYLAALRLYGPTQEFFDRHWTPGDITPQP</sequence>
<dbReference type="Pfam" id="PF06742">
    <property type="entry name" value="DUF1214"/>
    <property type="match status" value="1"/>
</dbReference>
<dbReference type="SUPFAM" id="SSF160935">
    <property type="entry name" value="VPA0735-like"/>
    <property type="match status" value="1"/>
</dbReference>
<keyword evidence="4" id="KW-1185">Reference proteome</keyword>
<comment type="caution">
    <text evidence="3">The sequence shown here is derived from an EMBL/GenBank/DDBJ whole genome shotgun (WGS) entry which is preliminary data.</text>
</comment>
<dbReference type="Gene3D" id="2.60.120.600">
    <property type="entry name" value="Domain of unknown function DUF1214, C-terminal domain"/>
    <property type="match status" value="1"/>
</dbReference>
<dbReference type="PANTHER" id="PTHR36509">
    <property type="entry name" value="BLL3101 PROTEIN"/>
    <property type="match status" value="1"/>
</dbReference>
<evidence type="ECO:0000313" key="3">
    <source>
        <dbReference type="EMBL" id="GGF30531.1"/>
    </source>
</evidence>